<keyword evidence="2" id="KW-0614">Plasmid</keyword>
<reference evidence="2" key="1">
    <citation type="submission" date="2015-06" db="EMBL/GenBank/DDBJ databases">
        <authorList>
            <person name="Joergensen T."/>
        </authorList>
    </citation>
    <scope>NUCLEOTIDE SEQUENCE</scope>
    <source>
        <plasmid evidence="2">pRGRH0053</plasmid>
    </source>
</reference>
<organism evidence="2">
    <name type="scientific">uncultured prokaryote</name>
    <dbReference type="NCBI Taxonomy" id="198431"/>
    <lineage>
        <taxon>unclassified sequences</taxon>
        <taxon>environmental samples</taxon>
    </lineage>
</organism>
<evidence type="ECO:0000256" key="1">
    <source>
        <dbReference type="SAM" id="MobiDB-lite"/>
    </source>
</evidence>
<feature type="compositionally biased region" description="Basic and acidic residues" evidence="1">
    <location>
        <begin position="13"/>
        <end position="22"/>
    </location>
</feature>
<feature type="region of interest" description="Disordered" evidence="1">
    <location>
        <begin position="1"/>
        <end position="101"/>
    </location>
</feature>
<proteinExistence type="predicted"/>
<protein>
    <submittedName>
        <fullName evidence="2">Uncharacterized protein</fullName>
    </submittedName>
</protein>
<feature type="compositionally biased region" description="Basic and acidic residues" evidence="1">
    <location>
        <begin position="29"/>
        <end position="40"/>
    </location>
</feature>
<evidence type="ECO:0000313" key="2">
    <source>
        <dbReference type="EMBL" id="CRY93720.1"/>
    </source>
</evidence>
<accession>A0A0H5PX08</accession>
<geneLocation type="plasmid" evidence="2">
    <name>pRGRH0053</name>
</geneLocation>
<sequence length="158" mass="16994">MDAGYRGRAAPCQRERSDRASDRVTAVETFHRGDVPDSHRPPPFGLLAEAVPQQPRAGNRPVSGARPALRTDSRETSGYVVETDCGRPPPTGTTAIRGKPSTVPCVFTSGLHGLPGLSRVLTPPCVTERRGMSPFSRDFYLIDLAVQPARCPDTRTGA</sequence>
<dbReference type="AlphaFoldDB" id="A0A0H5PX08"/>
<name>A0A0H5PX08_9ZZZZ</name>
<reference evidence="2" key="2">
    <citation type="submission" date="2015-07" db="EMBL/GenBank/DDBJ databases">
        <title>Plasmids, circular viruses and viroids from rat gut.</title>
        <authorList>
            <person name="Jorgensen T.J."/>
            <person name="Hansen M.A."/>
            <person name="Xu Z."/>
            <person name="Tabak M.A."/>
            <person name="Sorensen S.J."/>
            <person name="Hansen L.H."/>
        </authorList>
    </citation>
    <scope>NUCLEOTIDE SEQUENCE</scope>
    <source>
        <plasmid evidence="2">pRGRH0053</plasmid>
    </source>
</reference>
<dbReference type="EMBL" id="LN852744">
    <property type="protein sequence ID" value="CRY93720.1"/>
    <property type="molecule type" value="Genomic_DNA"/>
</dbReference>